<sequence length="368" mass="43596">MEAINKSRERFPRFKSNKEDGNMTADLRSRVLGRIKGLKKKEKELKFKAIFLPLLYLGLYLFSLSSSHYATFLFGYSCMGLMLVIIFLNLIHEVCHENLFSRKLSNHVYIQIFDLMGANSYMWKKRHITFHHNYPNVSGWDSDIEKSKFLKVHPEEKGKWLTKHQHFIFLLYPFFLLNWFLVRDFKDYLSQTLGKGKFGPIPFIEYLKLLLFKSLFIGYVFIIPIFFSPFSALQVIMAGLLLFFVAGIFALFVLLPPHVNTNNQFPLVGNNHTLPSSWLLHQLQTTNDIVEQNWFTRYVMANFNFHIAHHLFPHISYLYAKEVTDEIKLFCQEQRLPYKSISIWKAFRDHYQLIKSNSVDHPIWEENM</sequence>
<feature type="transmembrane region" description="Helical" evidence="1">
    <location>
        <begin position="206"/>
        <end position="227"/>
    </location>
</feature>
<dbReference type="PANTHER" id="PTHR19353">
    <property type="entry name" value="FATTY ACID DESATURASE 2"/>
    <property type="match status" value="1"/>
</dbReference>
<dbReference type="InterPro" id="IPR005804">
    <property type="entry name" value="FA_desaturase_dom"/>
</dbReference>
<dbReference type="InterPro" id="IPR012171">
    <property type="entry name" value="Fatty_acid_desaturase"/>
</dbReference>
<reference evidence="3 4" key="1">
    <citation type="submission" date="2016-10" db="EMBL/GenBank/DDBJ databases">
        <authorList>
            <person name="Varghese N."/>
            <person name="Submissions S."/>
        </authorList>
    </citation>
    <scope>NUCLEOTIDE SEQUENCE [LARGE SCALE GENOMIC DNA]</scope>
    <source>
        <strain evidence="3 4">DSM 17997</strain>
    </source>
</reference>
<keyword evidence="4" id="KW-1185">Reference proteome</keyword>
<dbReference type="EMBL" id="FNQC01000034">
    <property type="protein sequence ID" value="SDZ58430.1"/>
    <property type="molecule type" value="Genomic_DNA"/>
</dbReference>
<feature type="domain" description="Fatty acid desaturase" evidence="2">
    <location>
        <begin position="70"/>
        <end position="340"/>
    </location>
</feature>
<gene>
    <name evidence="3" type="ORF">SAMN05444412_1348</name>
</gene>
<feature type="transmembrane region" description="Helical" evidence="1">
    <location>
        <begin position="233"/>
        <end position="255"/>
    </location>
</feature>
<evidence type="ECO:0000256" key="1">
    <source>
        <dbReference type="SAM" id="Phobius"/>
    </source>
</evidence>
<organism evidence="3 4">
    <name type="scientific">Rhodonellum ikkaensis</name>
    <dbReference type="NCBI Taxonomy" id="336829"/>
    <lineage>
        <taxon>Bacteria</taxon>
        <taxon>Pseudomonadati</taxon>
        <taxon>Bacteroidota</taxon>
        <taxon>Cytophagia</taxon>
        <taxon>Cytophagales</taxon>
        <taxon>Cytophagaceae</taxon>
        <taxon>Rhodonellum</taxon>
    </lineage>
</organism>
<dbReference type="Pfam" id="PF00487">
    <property type="entry name" value="FA_desaturase"/>
    <property type="match status" value="1"/>
</dbReference>
<feature type="transmembrane region" description="Helical" evidence="1">
    <location>
        <begin position="69"/>
        <end position="92"/>
    </location>
</feature>
<dbReference type="PANTHER" id="PTHR19353:SF19">
    <property type="entry name" value="DELTA(5) FATTY ACID DESATURASE C-RELATED"/>
    <property type="match status" value="1"/>
</dbReference>
<dbReference type="RefSeq" id="WP_019600700.1">
    <property type="nucleotide sequence ID" value="NZ_FNQC01000034.1"/>
</dbReference>
<keyword evidence="1" id="KW-1133">Transmembrane helix</keyword>
<accession>A0A1H3U7M1</accession>
<feature type="transmembrane region" description="Helical" evidence="1">
    <location>
        <begin position="104"/>
        <end position="123"/>
    </location>
</feature>
<keyword evidence="1" id="KW-0472">Membrane</keyword>
<name>A0A1H3U7M1_9BACT</name>
<proteinExistence type="predicted"/>
<keyword evidence="1" id="KW-0812">Transmembrane</keyword>
<dbReference type="Proteomes" id="UP000199663">
    <property type="component" value="Unassembled WGS sequence"/>
</dbReference>
<evidence type="ECO:0000259" key="2">
    <source>
        <dbReference type="Pfam" id="PF00487"/>
    </source>
</evidence>
<feature type="transmembrane region" description="Helical" evidence="1">
    <location>
        <begin position="45"/>
        <end position="63"/>
    </location>
</feature>
<protein>
    <submittedName>
        <fullName evidence="3">Linoleoyl-CoA desaturase</fullName>
    </submittedName>
</protein>
<feature type="transmembrane region" description="Helical" evidence="1">
    <location>
        <begin position="167"/>
        <end position="185"/>
    </location>
</feature>
<evidence type="ECO:0000313" key="4">
    <source>
        <dbReference type="Proteomes" id="UP000199663"/>
    </source>
</evidence>
<evidence type="ECO:0000313" key="3">
    <source>
        <dbReference type="EMBL" id="SDZ58430.1"/>
    </source>
</evidence>
<comment type="caution">
    <text evidence="3">The sequence shown here is derived from an EMBL/GenBank/DDBJ whole genome shotgun (WGS) entry which is preliminary data.</text>
</comment>